<dbReference type="Proteomes" id="UP000324222">
    <property type="component" value="Unassembled WGS sequence"/>
</dbReference>
<comment type="caution">
    <text evidence="1">The sequence shown here is derived from an EMBL/GenBank/DDBJ whole genome shotgun (WGS) entry which is preliminary data.</text>
</comment>
<reference evidence="1 2" key="1">
    <citation type="submission" date="2019-05" db="EMBL/GenBank/DDBJ databases">
        <title>Another draft genome of Portunus trituberculatus and its Hox gene families provides insights of decapod evolution.</title>
        <authorList>
            <person name="Jeong J.-H."/>
            <person name="Song I."/>
            <person name="Kim S."/>
            <person name="Choi T."/>
            <person name="Kim D."/>
            <person name="Ryu S."/>
            <person name="Kim W."/>
        </authorList>
    </citation>
    <scope>NUCLEOTIDE SEQUENCE [LARGE SCALE GENOMIC DNA]</scope>
    <source>
        <tissue evidence="1">Muscle</tissue>
    </source>
</reference>
<proteinExistence type="predicted"/>
<name>A0A5B7HGX4_PORTR</name>
<sequence>MNSRHADANKMSSDSVLIHNKQFHEHFDFSNDMAAVKVFLPSSVHYSPRHAALNFTLRTRVSRTKSVINVMYCIMQ</sequence>
<accession>A0A5B7HGX4</accession>
<evidence type="ECO:0000313" key="1">
    <source>
        <dbReference type="EMBL" id="MPC68547.1"/>
    </source>
</evidence>
<dbReference type="EMBL" id="VSRR010028006">
    <property type="protein sequence ID" value="MPC68547.1"/>
    <property type="molecule type" value="Genomic_DNA"/>
</dbReference>
<dbReference type="AlphaFoldDB" id="A0A5B7HGX4"/>
<evidence type="ECO:0000313" key="2">
    <source>
        <dbReference type="Proteomes" id="UP000324222"/>
    </source>
</evidence>
<gene>
    <name evidence="1" type="ORF">E2C01_062749</name>
</gene>
<organism evidence="1 2">
    <name type="scientific">Portunus trituberculatus</name>
    <name type="common">Swimming crab</name>
    <name type="synonym">Neptunus trituberculatus</name>
    <dbReference type="NCBI Taxonomy" id="210409"/>
    <lineage>
        <taxon>Eukaryota</taxon>
        <taxon>Metazoa</taxon>
        <taxon>Ecdysozoa</taxon>
        <taxon>Arthropoda</taxon>
        <taxon>Crustacea</taxon>
        <taxon>Multicrustacea</taxon>
        <taxon>Malacostraca</taxon>
        <taxon>Eumalacostraca</taxon>
        <taxon>Eucarida</taxon>
        <taxon>Decapoda</taxon>
        <taxon>Pleocyemata</taxon>
        <taxon>Brachyura</taxon>
        <taxon>Eubrachyura</taxon>
        <taxon>Portunoidea</taxon>
        <taxon>Portunidae</taxon>
        <taxon>Portuninae</taxon>
        <taxon>Portunus</taxon>
    </lineage>
</organism>
<protein>
    <submittedName>
        <fullName evidence="1">Uncharacterized protein</fullName>
    </submittedName>
</protein>
<keyword evidence="2" id="KW-1185">Reference proteome</keyword>